<protein>
    <recommendedName>
        <fullName evidence="2">Cullin N-terminal domain-containing protein</fullName>
    </recommendedName>
</protein>
<dbReference type="EMBL" id="JACGCM010000465">
    <property type="protein sequence ID" value="KAF6171671.1"/>
    <property type="molecule type" value="Genomic_DNA"/>
</dbReference>
<dbReference type="OrthoDB" id="27073at2759"/>
<dbReference type="GO" id="GO:0031625">
    <property type="term" value="F:ubiquitin protein ligase binding"/>
    <property type="evidence" value="ECO:0007669"/>
    <property type="project" value="InterPro"/>
</dbReference>
<dbReference type="InterPro" id="IPR001373">
    <property type="entry name" value="Cullin_N"/>
</dbReference>
<comment type="caution">
    <text evidence="3">The sequence shown here is derived from an EMBL/GenBank/DDBJ whole genome shotgun (WGS) entry which is preliminary data.</text>
</comment>
<feature type="non-terminal residue" evidence="3">
    <location>
        <position position="1"/>
    </location>
</feature>
<reference evidence="3 4" key="1">
    <citation type="journal article" date="2020" name="IScience">
        <title>Genome Sequencing of the Endangered Kingdonia uniflora (Circaeasteraceae, Ranunculales) Reveals Potential Mechanisms of Evolutionary Specialization.</title>
        <authorList>
            <person name="Sun Y."/>
            <person name="Deng T."/>
            <person name="Zhang A."/>
            <person name="Moore M.J."/>
            <person name="Landis J.B."/>
            <person name="Lin N."/>
            <person name="Zhang H."/>
            <person name="Zhang X."/>
            <person name="Huang J."/>
            <person name="Zhang X."/>
            <person name="Sun H."/>
            <person name="Wang H."/>
        </authorList>
    </citation>
    <scope>NUCLEOTIDE SEQUENCE [LARGE SCALE GENOMIC DNA]</scope>
    <source>
        <strain evidence="3">TB1705</strain>
        <tissue evidence="3">Leaf</tissue>
    </source>
</reference>
<dbReference type="Gene3D" id="1.20.1310.10">
    <property type="entry name" value="Cullin Repeats"/>
    <property type="match status" value="2"/>
</dbReference>
<evidence type="ECO:0000313" key="3">
    <source>
        <dbReference type="EMBL" id="KAF6171671.1"/>
    </source>
</evidence>
<accession>A0A7J7NWU1</accession>
<evidence type="ECO:0000259" key="2">
    <source>
        <dbReference type="Pfam" id="PF00888"/>
    </source>
</evidence>
<dbReference type="FunFam" id="1.20.1310.10:FF:000025">
    <property type="entry name" value="Cullin-1, putative"/>
    <property type="match status" value="1"/>
</dbReference>
<keyword evidence="4" id="KW-1185">Reference proteome</keyword>
<comment type="similarity">
    <text evidence="1">Belongs to the cullin family.</text>
</comment>
<gene>
    <name evidence="3" type="ORF">GIB67_042186</name>
</gene>
<dbReference type="PANTHER" id="PTHR11932">
    <property type="entry name" value="CULLIN"/>
    <property type="match status" value="1"/>
</dbReference>
<dbReference type="GO" id="GO:0006511">
    <property type="term" value="P:ubiquitin-dependent protein catabolic process"/>
    <property type="evidence" value="ECO:0007669"/>
    <property type="project" value="InterPro"/>
</dbReference>
<organism evidence="3 4">
    <name type="scientific">Kingdonia uniflora</name>
    <dbReference type="NCBI Taxonomy" id="39325"/>
    <lineage>
        <taxon>Eukaryota</taxon>
        <taxon>Viridiplantae</taxon>
        <taxon>Streptophyta</taxon>
        <taxon>Embryophyta</taxon>
        <taxon>Tracheophyta</taxon>
        <taxon>Spermatophyta</taxon>
        <taxon>Magnoliopsida</taxon>
        <taxon>Ranunculales</taxon>
        <taxon>Circaeasteraceae</taxon>
        <taxon>Kingdonia</taxon>
    </lineage>
</organism>
<dbReference type="InterPro" id="IPR045093">
    <property type="entry name" value="Cullin"/>
</dbReference>
<evidence type="ECO:0000256" key="1">
    <source>
        <dbReference type="ARBA" id="ARBA00006019"/>
    </source>
</evidence>
<dbReference type="Pfam" id="PF00888">
    <property type="entry name" value="Cullin"/>
    <property type="match status" value="1"/>
</dbReference>
<evidence type="ECO:0000313" key="4">
    <source>
        <dbReference type="Proteomes" id="UP000541444"/>
    </source>
</evidence>
<proteinExistence type="inferred from homology"/>
<sequence length="330" mass="39001">MNERKTIDLDQGWDFMQRGITKLKKILDDKTEEPPFTSEDYMMLYTTIYNMCTQKPPHDFSQQLYDNYKHAFEEYITADVLPSLREKHDEFMLRELVKRWTNHKVMVRWLSRFFHYLDRYFIARRSLPPLNEVGLTCFRDLVIENSCSFLIQTVYNEINAQVRAAVIALIDQERENEQIDRALLKNVLDIFVEIGMGQMDCYENDFEVAMLEDTASYYSRKASSWIQEDSCPEYMQKAEDCLKREKDRVSHYLHSSSEQKLLEKVQHELLSVYASELLEKEHSGCYVLLRDDKHVTAEGTTLVKQAEDAANNKKYKSYLLSDLGSYYTLP</sequence>
<dbReference type="FunFam" id="1.20.1310.10:FF:000021">
    <property type="entry name" value="Cullin-1, putative"/>
    <property type="match status" value="1"/>
</dbReference>
<dbReference type="Proteomes" id="UP000541444">
    <property type="component" value="Unassembled WGS sequence"/>
</dbReference>
<dbReference type="InterPro" id="IPR016159">
    <property type="entry name" value="Cullin_repeat-like_dom_sf"/>
</dbReference>
<dbReference type="AlphaFoldDB" id="A0A7J7NWU1"/>
<feature type="domain" description="Cullin N-terminal" evidence="2">
    <location>
        <begin position="24"/>
        <end position="292"/>
    </location>
</feature>
<dbReference type="SUPFAM" id="SSF74788">
    <property type="entry name" value="Cullin repeat-like"/>
    <property type="match status" value="1"/>
</dbReference>
<name>A0A7J7NWU1_9MAGN</name>